<evidence type="ECO:0000313" key="5">
    <source>
        <dbReference type="Proteomes" id="UP000258707"/>
    </source>
</evidence>
<dbReference type="PANTHER" id="PTHR43864:SF1">
    <property type="entry name" value="XANTHINE PHOSPHORIBOSYLTRANSFERASE"/>
    <property type="match status" value="1"/>
</dbReference>
<accession>A0A346PEN7</accession>
<keyword evidence="2" id="KW-0660">Purine salvage</keyword>
<keyword evidence="4" id="KW-0328">Glycosyltransferase</keyword>
<dbReference type="NCBIfam" id="NF002635">
    <property type="entry name" value="PRK02304.1-4"/>
    <property type="match status" value="1"/>
</dbReference>
<dbReference type="PANTHER" id="PTHR43864">
    <property type="entry name" value="HYPOXANTHINE/GUANINE PHOSPHORIBOSYLTRANSFERASE"/>
    <property type="match status" value="1"/>
</dbReference>
<dbReference type="InterPro" id="IPR000836">
    <property type="entry name" value="PRTase_dom"/>
</dbReference>
<feature type="domain" description="Phosphoribosyltransferase" evidence="3">
    <location>
        <begin position="97"/>
        <end position="211"/>
    </location>
</feature>
<sequence>MDTYTPPNASSGVRHGMVTVPTDRADAAVLSSSLNAMASVVVAPRMKPALEPLARSLRDAPVVNRDGYQYFVHGVTDGIPPLEPDVLRSVIDGINDRVDLEGVDVLIAPEAMGIHHATALSLAADVPFAVVRKRSYGFDDEIAVHQETSYGESELYLNGVDAGDRVVVIDDVYSSGGTIEAVCGALERADAEIIDVVTVLRRVDVDRPDLEHEVASVLDVRVIDGQVEVSESD</sequence>
<dbReference type="AlphaFoldDB" id="A0A346PEN7"/>
<evidence type="ECO:0000256" key="1">
    <source>
        <dbReference type="ARBA" id="ARBA00022679"/>
    </source>
</evidence>
<evidence type="ECO:0000259" key="3">
    <source>
        <dbReference type="Pfam" id="PF00156"/>
    </source>
</evidence>
<gene>
    <name evidence="4" type="ORF">AArc1_1651</name>
</gene>
<dbReference type="InterPro" id="IPR029057">
    <property type="entry name" value="PRTase-like"/>
</dbReference>
<dbReference type="InterPro" id="IPR026597">
    <property type="entry name" value="HGPRTase-like"/>
</dbReference>
<name>A0A346PEN7_9EURY</name>
<dbReference type="KEGG" id="nan:AArc1_1651"/>
<proteinExistence type="predicted"/>
<reference evidence="5" key="1">
    <citation type="submission" date="2017-10" db="EMBL/GenBank/DDBJ databases">
        <title>Phenotypic and genomic properties of facultatively anaerobic sulfur-reducing natronoarchaea from hypersaline soda lakes.</title>
        <authorList>
            <person name="Sorokin D.Y."/>
            <person name="Kublanov I.V."/>
            <person name="Roman P."/>
            <person name="Sinninghe Damste J.S."/>
            <person name="Golyshin P.N."/>
            <person name="Rojo D."/>
            <person name="Ciordia S."/>
            <person name="Mena Md.C."/>
            <person name="Ferrer M."/>
            <person name="Messina E."/>
            <person name="Smedile F."/>
            <person name="La Spada G."/>
            <person name="La Cono V."/>
            <person name="Yakimov M.M."/>
        </authorList>
    </citation>
    <scope>NUCLEOTIDE SEQUENCE [LARGE SCALE GENOMIC DNA]</scope>
    <source>
        <strain evidence="5">AArc1</strain>
    </source>
</reference>
<keyword evidence="1 4" id="KW-0808">Transferase</keyword>
<dbReference type="SUPFAM" id="SSF53271">
    <property type="entry name" value="PRTase-like"/>
    <property type="match status" value="1"/>
</dbReference>
<dbReference type="GO" id="GO:0006166">
    <property type="term" value="P:purine ribonucleoside salvage"/>
    <property type="evidence" value="ECO:0007669"/>
    <property type="project" value="UniProtKB-KW"/>
</dbReference>
<dbReference type="CDD" id="cd06223">
    <property type="entry name" value="PRTases_typeI"/>
    <property type="match status" value="1"/>
</dbReference>
<dbReference type="NCBIfam" id="NF040646">
    <property type="entry name" value="HPT_Archaea"/>
    <property type="match status" value="1"/>
</dbReference>
<dbReference type="Pfam" id="PF00156">
    <property type="entry name" value="Pribosyltran"/>
    <property type="match status" value="1"/>
</dbReference>
<organism evidence="4 5">
    <name type="scientific">Natrarchaeobaculum sulfurireducens</name>
    <dbReference type="NCBI Taxonomy" id="2044521"/>
    <lineage>
        <taxon>Archaea</taxon>
        <taxon>Methanobacteriati</taxon>
        <taxon>Methanobacteriota</taxon>
        <taxon>Stenosarchaea group</taxon>
        <taxon>Halobacteria</taxon>
        <taxon>Halobacteriales</taxon>
        <taxon>Natrialbaceae</taxon>
        <taxon>Natrarchaeobaculum</taxon>
    </lineage>
</organism>
<evidence type="ECO:0000313" key="4">
    <source>
        <dbReference type="EMBL" id="AXR77982.1"/>
    </source>
</evidence>
<protein>
    <submittedName>
        <fullName evidence="4">Adenine/guanine phosphoribosyltransferase</fullName>
    </submittedName>
</protein>
<evidence type="ECO:0000256" key="2">
    <source>
        <dbReference type="ARBA" id="ARBA00022726"/>
    </source>
</evidence>
<dbReference type="InterPro" id="IPR050118">
    <property type="entry name" value="Pur/Pyrimidine_PRTase"/>
</dbReference>
<dbReference type="GO" id="GO:0016757">
    <property type="term" value="F:glycosyltransferase activity"/>
    <property type="evidence" value="ECO:0007669"/>
    <property type="project" value="UniProtKB-KW"/>
</dbReference>
<dbReference type="Gene3D" id="3.40.50.2020">
    <property type="match status" value="1"/>
</dbReference>
<dbReference type="EMBL" id="CP024047">
    <property type="protein sequence ID" value="AXR77982.1"/>
    <property type="molecule type" value="Genomic_DNA"/>
</dbReference>
<dbReference type="Proteomes" id="UP000258707">
    <property type="component" value="Chromosome"/>
</dbReference>